<dbReference type="SUPFAM" id="SSF56672">
    <property type="entry name" value="DNA/RNA polymerases"/>
    <property type="match status" value="1"/>
</dbReference>
<protein>
    <submittedName>
        <fullName evidence="2">Uncharacterized protein LOC104587955</fullName>
    </submittedName>
</protein>
<sequence length="128" mass="14119">MKVDGTLDEERIVALIDSGNTHNFLSPHLSERVGLSPSGRRRFEVSIANGQKLVSLGKCTAFDHCSQNPCGKCQFGQTEVKYLGHIISQKGVVVDPKKVAAIVEWARPNSLKSMRGILGLTDYYQKFV</sequence>
<evidence type="ECO:0000313" key="2">
    <source>
        <dbReference type="RefSeq" id="XP_010244045.1"/>
    </source>
</evidence>
<dbReference type="RefSeq" id="XP_010244045.1">
    <property type="nucleotide sequence ID" value="XM_010245743.1"/>
</dbReference>
<dbReference type="STRING" id="4432.A0A1U7Z0J3"/>
<dbReference type="Proteomes" id="UP000189703">
    <property type="component" value="Unplaced"/>
</dbReference>
<dbReference type="InterPro" id="IPR043502">
    <property type="entry name" value="DNA/RNA_pol_sf"/>
</dbReference>
<dbReference type="eggNOG" id="KOG0017">
    <property type="taxonomic scope" value="Eukaryota"/>
</dbReference>
<proteinExistence type="predicted"/>
<dbReference type="GeneID" id="104587955"/>
<accession>A0A1U7Z0J3</accession>
<dbReference type="PANTHER" id="PTHR33064">
    <property type="entry name" value="POL PROTEIN"/>
    <property type="match status" value="1"/>
</dbReference>
<dbReference type="CDD" id="cd00303">
    <property type="entry name" value="retropepsin_like"/>
    <property type="match status" value="1"/>
</dbReference>
<dbReference type="AlphaFoldDB" id="A0A1U7Z0J3"/>
<dbReference type="Pfam" id="PF13650">
    <property type="entry name" value="Asp_protease_2"/>
    <property type="match status" value="1"/>
</dbReference>
<reference evidence="2" key="1">
    <citation type="submission" date="2025-08" db="UniProtKB">
        <authorList>
            <consortium name="RefSeq"/>
        </authorList>
    </citation>
    <scope>IDENTIFICATION</scope>
</reference>
<dbReference type="OrthoDB" id="415724at2759"/>
<dbReference type="KEGG" id="nnu:104587955"/>
<dbReference type="InParanoid" id="A0A1U7Z0J3"/>
<gene>
    <name evidence="2" type="primary">LOC104587955</name>
</gene>
<dbReference type="InterPro" id="IPR051320">
    <property type="entry name" value="Viral_Replic_Matur_Polypro"/>
</dbReference>
<name>A0A1U7Z0J3_NELNU</name>
<dbReference type="InterPro" id="IPR043128">
    <property type="entry name" value="Rev_trsase/Diguanyl_cyclase"/>
</dbReference>
<evidence type="ECO:0000313" key="1">
    <source>
        <dbReference type="Proteomes" id="UP000189703"/>
    </source>
</evidence>
<keyword evidence="1" id="KW-1185">Reference proteome</keyword>
<organism evidence="1 2">
    <name type="scientific">Nelumbo nucifera</name>
    <name type="common">Sacred lotus</name>
    <dbReference type="NCBI Taxonomy" id="4432"/>
    <lineage>
        <taxon>Eukaryota</taxon>
        <taxon>Viridiplantae</taxon>
        <taxon>Streptophyta</taxon>
        <taxon>Embryophyta</taxon>
        <taxon>Tracheophyta</taxon>
        <taxon>Spermatophyta</taxon>
        <taxon>Magnoliopsida</taxon>
        <taxon>Proteales</taxon>
        <taxon>Nelumbonaceae</taxon>
        <taxon>Nelumbo</taxon>
    </lineage>
</organism>
<dbReference type="Gene3D" id="3.30.70.270">
    <property type="match status" value="2"/>
</dbReference>
<dbReference type="PANTHER" id="PTHR33064:SF37">
    <property type="entry name" value="RIBONUCLEASE H"/>
    <property type="match status" value="1"/>
</dbReference>
<dbReference type="OMA" id="EWARPNS"/>